<dbReference type="EMBL" id="FPAI01000003">
    <property type="protein sequence ID" value="SFS46358.1"/>
    <property type="molecule type" value="Genomic_DNA"/>
</dbReference>
<evidence type="ECO:0000313" key="4">
    <source>
        <dbReference type="EMBL" id="SFS46358.1"/>
    </source>
</evidence>
<evidence type="ECO:0000259" key="2">
    <source>
        <dbReference type="Pfam" id="PF14341"/>
    </source>
</evidence>
<evidence type="ECO:0000259" key="3">
    <source>
        <dbReference type="Pfam" id="PF23981"/>
    </source>
</evidence>
<keyword evidence="1" id="KW-1133">Transmembrane helix</keyword>
<feature type="domain" description="DUF7305" evidence="3">
    <location>
        <begin position="456"/>
        <end position="516"/>
    </location>
</feature>
<dbReference type="InterPro" id="IPR055729">
    <property type="entry name" value="DUF7305"/>
</dbReference>
<evidence type="ECO:0000256" key="1">
    <source>
        <dbReference type="SAM" id="Phobius"/>
    </source>
</evidence>
<reference evidence="4 5" key="1">
    <citation type="submission" date="2016-10" db="EMBL/GenBank/DDBJ databases">
        <authorList>
            <person name="de Groot N.N."/>
        </authorList>
    </citation>
    <scope>NUCLEOTIDE SEQUENCE [LARGE SCALE GENOMIC DNA]</scope>
    <source>
        <strain evidence="4 5">DSM 17074</strain>
    </source>
</reference>
<dbReference type="STRING" id="306541.SAMN05421668_10337"/>
<dbReference type="RefSeq" id="WP_371859873.1">
    <property type="nucleotide sequence ID" value="NZ_BJWJ01000002.1"/>
</dbReference>
<proteinExistence type="predicted"/>
<dbReference type="InterPro" id="IPR025746">
    <property type="entry name" value="PilX_N_dom"/>
</dbReference>
<gene>
    <name evidence="4" type="ORF">SAMN05421668_10337</name>
</gene>
<keyword evidence="1" id="KW-0472">Membrane</keyword>
<evidence type="ECO:0008006" key="6">
    <source>
        <dbReference type="Google" id="ProtNLM"/>
    </source>
</evidence>
<feature type="domain" description="Type 4 fimbrial biogenesis protein PilX N-terminal" evidence="2">
    <location>
        <begin position="10"/>
        <end position="59"/>
    </location>
</feature>
<keyword evidence="1" id="KW-0812">Transmembrane</keyword>
<dbReference type="Pfam" id="PF23981">
    <property type="entry name" value="DUF7305"/>
    <property type="match status" value="1"/>
</dbReference>
<dbReference type="Proteomes" id="UP000199139">
    <property type="component" value="Unassembled WGS sequence"/>
</dbReference>
<organism evidence="4 5">
    <name type="scientific">Halolactibacillus miurensis</name>
    <dbReference type="NCBI Taxonomy" id="306541"/>
    <lineage>
        <taxon>Bacteria</taxon>
        <taxon>Bacillati</taxon>
        <taxon>Bacillota</taxon>
        <taxon>Bacilli</taxon>
        <taxon>Bacillales</taxon>
        <taxon>Bacillaceae</taxon>
        <taxon>Halolactibacillus</taxon>
    </lineage>
</organism>
<dbReference type="AlphaFoldDB" id="A0A1I6Q215"/>
<protein>
    <recommendedName>
        <fullName evidence="6">PilX N-terminal</fullName>
    </recommendedName>
</protein>
<sequence length="627" mass="67771">MKYFKNNEEGIALVFTLLTFLVLAMLGTALMTIGVANVKLTKATAQHESTFYIAEGGINQSIAILEKQAKELGAMNLSHDDFFNQLEAFIDENIQGELDIFEENAGEEPIAVIDVTKETAVNQTVGNYSQRSVRYTLESTGQQGSADRTVSSSFDLAHRIKVATSGNRGVMDYLLYSESNHTVDLTGGGYYEGDLYAKDVNIRASNTDFRGSIISEKGIAISSSSKIAGDLIALGGNVNLSASNNAVDGDIHASGDVQLSSGTEASNIFSKGLVDLSGGNEVKGDIHSIGNVKLGYGTNTQHVFSGGSLIWSGNNSILGEIHAQENVGESDSEPSDITVNGHVFSGQNVYTVAYNRYIFRQDVHAGNDIRLGTDNKIEGNAYAGQQIIGDGIILGSRYVESEVEEPIFPTLPDYKGYTPMENKIALSEFEYGSKKENINQTVTLEPGAYGEVKINGSGEVILKSGDYYFESLSSVPHTGVKFDITNGPINVYVAENVDIKTDLEFHVKKGNRDVMIDRNFISHHLDEVKSYAGDIYFETHGNFTLPESSNFIGSIIVNNDFTVGNSSTLVGTFAVKEGKINIRDYGPQLYYAPPKRSAGTDYVTGGSDASGEMLPVEMINTVPVSEQ</sequence>
<evidence type="ECO:0000313" key="5">
    <source>
        <dbReference type="Proteomes" id="UP000199139"/>
    </source>
</evidence>
<name>A0A1I6Q215_9BACI</name>
<dbReference type="Pfam" id="PF14341">
    <property type="entry name" value="PilX_N"/>
    <property type="match status" value="1"/>
</dbReference>
<feature type="transmembrane region" description="Helical" evidence="1">
    <location>
        <begin position="12"/>
        <end position="36"/>
    </location>
</feature>
<accession>A0A1I6Q215</accession>